<evidence type="ECO:0000313" key="1">
    <source>
        <dbReference type="EMBL" id="MBB3948624.1"/>
    </source>
</evidence>
<proteinExistence type="predicted"/>
<evidence type="ECO:0000313" key="2">
    <source>
        <dbReference type="Proteomes" id="UP000565286"/>
    </source>
</evidence>
<dbReference type="EMBL" id="JACIDV010000023">
    <property type="protein sequence ID" value="MBB3948624.1"/>
    <property type="molecule type" value="Genomic_DNA"/>
</dbReference>
<reference evidence="1 2" key="1">
    <citation type="submission" date="2020-08" db="EMBL/GenBank/DDBJ databases">
        <title>Genomic Encyclopedia of Type Strains, Phase IV (KMG-IV): sequencing the most valuable type-strain genomes for metagenomic binning, comparative biology and taxonomic classification.</title>
        <authorList>
            <person name="Goeker M."/>
        </authorList>
    </citation>
    <scope>NUCLEOTIDE SEQUENCE [LARGE SCALE GENOMIC DNA]</scope>
    <source>
        <strain evidence="1 2">DSM 26438</strain>
    </source>
</reference>
<organism evidence="1 2">
    <name type="scientific">Rhizobium skierniewicense</name>
    <dbReference type="NCBI Taxonomy" id="984260"/>
    <lineage>
        <taxon>Bacteria</taxon>
        <taxon>Pseudomonadati</taxon>
        <taxon>Pseudomonadota</taxon>
        <taxon>Alphaproteobacteria</taxon>
        <taxon>Hyphomicrobiales</taxon>
        <taxon>Rhizobiaceae</taxon>
        <taxon>Rhizobium/Agrobacterium group</taxon>
        <taxon>Rhizobium</taxon>
    </lineage>
</organism>
<accession>A0A7W6CCN0</accession>
<dbReference type="Proteomes" id="UP000565286">
    <property type="component" value="Unassembled WGS sequence"/>
</dbReference>
<comment type="caution">
    <text evidence="1">The sequence shown here is derived from an EMBL/GenBank/DDBJ whole genome shotgun (WGS) entry which is preliminary data.</text>
</comment>
<gene>
    <name evidence="1" type="ORF">GGQ73_004614</name>
</gene>
<keyword evidence="2" id="KW-1185">Reference proteome</keyword>
<sequence>MSSLVGGDNPVSYTTQRDTILSPLLAVVKPIHHMAERYDMTLPKAFINSHRRG</sequence>
<name>A0A7W6CCN0_9HYPH</name>
<dbReference type="AlphaFoldDB" id="A0A7W6CCN0"/>
<protein>
    <submittedName>
        <fullName evidence="1">Uncharacterized protein</fullName>
    </submittedName>
</protein>